<protein>
    <submittedName>
        <fullName evidence="6">LysR family transcriptional regulator</fullName>
    </submittedName>
</protein>
<evidence type="ECO:0000313" key="7">
    <source>
        <dbReference type="Proteomes" id="UP000309450"/>
    </source>
</evidence>
<dbReference type="SUPFAM" id="SSF53850">
    <property type="entry name" value="Periplasmic binding protein-like II"/>
    <property type="match status" value="1"/>
</dbReference>
<keyword evidence="7" id="KW-1185">Reference proteome</keyword>
<dbReference type="OrthoDB" id="9796526at2"/>
<evidence type="ECO:0000259" key="5">
    <source>
        <dbReference type="PROSITE" id="PS50931"/>
    </source>
</evidence>
<evidence type="ECO:0000256" key="1">
    <source>
        <dbReference type="ARBA" id="ARBA00009437"/>
    </source>
</evidence>
<dbReference type="PANTHER" id="PTHR30537:SF3">
    <property type="entry name" value="TRANSCRIPTIONAL REGULATORY PROTEIN"/>
    <property type="match status" value="1"/>
</dbReference>
<dbReference type="EMBL" id="SSND01000001">
    <property type="protein sequence ID" value="THD85181.1"/>
    <property type="molecule type" value="Genomic_DNA"/>
</dbReference>
<dbReference type="GO" id="GO:0003700">
    <property type="term" value="F:DNA-binding transcription factor activity"/>
    <property type="evidence" value="ECO:0007669"/>
    <property type="project" value="InterPro"/>
</dbReference>
<gene>
    <name evidence="6" type="ORF">E7811_05570</name>
</gene>
<keyword evidence="3" id="KW-0238">DNA-binding</keyword>
<dbReference type="InterPro" id="IPR058163">
    <property type="entry name" value="LysR-type_TF_proteobact-type"/>
</dbReference>
<evidence type="ECO:0000256" key="3">
    <source>
        <dbReference type="ARBA" id="ARBA00023125"/>
    </source>
</evidence>
<dbReference type="Gene3D" id="1.10.10.10">
    <property type="entry name" value="Winged helix-like DNA-binding domain superfamily/Winged helix DNA-binding domain"/>
    <property type="match status" value="1"/>
</dbReference>
<comment type="similarity">
    <text evidence="1">Belongs to the LysR transcriptional regulatory family.</text>
</comment>
<feature type="domain" description="HTH lysR-type" evidence="5">
    <location>
        <begin position="1"/>
        <end position="59"/>
    </location>
</feature>
<dbReference type="PROSITE" id="PS50931">
    <property type="entry name" value="HTH_LYSR"/>
    <property type="match status" value="1"/>
</dbReference>
<dbReference type="Gene3D" id="3.40.190.290">
    <property type="match status" value="1"/>
</dbReference>
<organism evidence="6 7">
    <name type="scientific">Aliigemmobacter aestuarii</name>
    <dbReference type="NCBI Taxonomy" id="1445661"/>
    <lineage>
        <taxon>Bacteria</taxon>
        <taxon>Pseudomonadati</taxon>
        <taxon>Pseudomonadota</taxon>
        <taxon>Alphaproteobacteria</taxon>
        <taxon>Rhodobacterales</taxon>
        <taxon>Paracoccaceae</taxon>
        <taxon>Aliigemmobacter</taxon>
    </lineage>
</organism>
<comment type="caution">
    <text evidence="6">The sequence shown here is derived from an EMBL/GenBank/DDBJ whole genome shotgun (WGS) entry which is preliminary data.</text>
</comment>
<name>A0A4S3MUH1_9RHOB</name>
<dbReference type="GO" id="GO:0006351">
    <property type="term" value="P:DNA-templated transcription"/>
    <property type="evidence" value="ECO:0007669"/>
    <property type="project" value="TreeGrafter"/>
</dbReference>
<proteinExistence type="inferred from homology"/>
<dbReference type="AlphaFoldDB" id="A0A4S3MUH1"/>
<reference evidence="6 7" key="1">
    <citation type="submission" date="2019-04" db="EMBL/GenBank/DDBJ databases">
        <title>Draft genome sequence of Gemmobacter aestuarii sp. nov.</title>
        <authorList>
            <person name="Hameed A."/>
            <person name="Lin S.-Y."/>
            <person name="Shahina M."/>
            <person name="Lai W.-A."/>
            <person name="Young C.-C."/>
        </authorList>
    </citation>
    <scope>NUCLEOTIDE SEQUENCE [LARGE SCALE GENOMIC DNA]</scope>
    <source>
        <strain evidence="6 7">CC-PW-75</strain>
    </source>
</reference>
<dbReference type="Proteomes" id="UP000309450">
    <property type="component" value="Unassembled WGS sequence"/>
</dbReference>
<keyword evidence="2" id="KW-0805">Transcription regulation</keyword>
<dbReference type="InterPro" id="IPR000847">
    <property type="entry name" value="LysR_HTH_N"/>
</dbReference>
<evidence type="ECO:0000256" key="2">
    <source>
        <dbReference type="ARBA" id="ARBA00023015"/>
    </source>
</evidence>
<accession>A0A4S3MUH1</accession>
<dbReference type="InterPro" id="IPR036388">
    <property type="entry name" value="WH-like_DNA-bd_sf"/>
</dbReference>
<dbReference type="PANTHER" id="PTHR30537">
    <property type="entry name" value="HTH-TYPE TRANSCRIPTIONAL REGULATOR"/>
    <property type="match status" value="1"/>
</dbReference>
<dbReference type="Pfam" id="PF03466">
    <property type="entry name" value="LysR_substrate"/>
    <property type="match status" value="1"/>
</dbReference>
<evidence type="ECO:0000313" key="6">
    <source>
        <dbReference type="EMBL" id="THD85181.1"/>
    </source>
</evidence>
<dbReference type="RefSeq" id="WP_136393556.1">
    <property type="nucleotide sequence ID" value="NZ_SSND01000001.1"/>
</dbReference>
<sequence>MDNWDEIRTAFQVARIGTVSGAAEVLGVHHATVIRHIDALEKRLGARLFQRHPRGYTPTEAGRDLLAVAQATEEQFGQLASRIKGQGETVTGELVVTAIEGIADLLVPIMSSFQAAHPGLILRFLTDMRLFRLDYGEAHVAIRAGQVPEEPDNVVQPLMVLEMAPYAARSYAAAHGLPETEAEFARHSFISAEGAEMRAPYSRWLAETVPADRIIFRSTERAAIEQALHDGLGIGFLPVYRGRRSPDLIQVLPPRTEWTPPLWLVTHVDLHRTLKVRSFVAHLKAAVKKGWMDADTDAGTASDS</sequence>
<dbReference type="GO" id="GO:0043565">
    <property type="term" value="F:sequence-specific DNA binding"/>
    <property type="evidence" value="ECO:0007669"/>
    <property type="project" value="TreeGrafter"/>
</dbReference>
<dbReference type="InterPro" id="IPR005119">
    <property type="entry name" value="LysR_subst-bd"/>
</dbReference>
<evidence type="ECO:0000256" key="4">
    <source>
        <dbReference type="ARBA" id="ARBA00023163"/>
    </source>
</evidence>
<keyword evidence="4" id="KW-0804">Transcription</keyword>
<dbReference type="Pfam" id="PF00126">
    <property type="entry name" value="HTH_1"/>
    <property type="match status" value="1"/>
</dbReference>
<dbReference type="SUPFAM" id="SSF46785">
    <property type="entry name" value="Winged helix' DNA-binding domain"/>
    <property type="match status" value="1"/>
</dbReference>
<dbReference type="InterPro" id="IPR036390">
    <property type="entry name" value="WH_DNA-bd_sf"/>
</dbReference>